<dbReference type="Gene3D" id="3.40.50.720">
    <property type="entry name" value="NAD(P)-binding Rossmann-like Domain"/>
    <property type="match status" value="1"/>
</dbReference>
<dbReference type="RefSeq" id="WP_346245116.1">
    <property type="nucleotide sequence ID" value="NZ_JBDIZK010000001.1"/>
</dbReference>
<dbReference type="Pfam" id="PF13460">
    <property type="entry name" value="NAD_binding_10"/>
    <property type="match status" value="1"/>
</dbReference>
<feature type="domain" description="NAD(P)-binding" evidence="1">
    <location>
        <begin position="3"/>
        <end position="172"/>
    </location>
</feature>
<dbReference type="PANTHER" id="PTHR43355:SF2">
    <property type="entry name" value="FLAVIN REDUCTASE (NADPH)"/>
    <property type="match status" value="1"/>
</dbReference>
<organism evidence="2 3">
    <name type="scientific">Sphingomonas rustica</name>
    <dbReference type="NCBI Taxonomy" id="3103142"/>
    <lineage>
        <taxon>Bacteria</taxon>
        <taxon>Pseudomonadati</taxon>
        <taxon>Pseudomonadota</taxon>
        <taxon>Alphaproteobacteria</taxon>
        <taxon>Sphingomonadales</taxon>
        <taxon>Sphingomonadaceae</taxon>
        <taxon>Sphingomonas</taxon>
    </lineage>
</organism>
<dbReference type="InterPro" id="IPR051606">
    <property type="entry name" value="Polyketide_Oxido-like"/>
</dbReference>
<protein>
    <submittedName>
        <fullName evidence="2">NAD(P)H-binding protein</fullName>
    </submittedName>
</protein>
<proteinExistence type="predicted"/>
<dbReference type="Proteomes" id="UP001427805">
    <property type="component" value="Unassembled WGS sequence"/>
</dbReference>
<dbReference type="InterPro" id="IPR016040">
    <property type="entry name" value="NAD(P)-bd_dom"/>
</dbReference>
<sequence>MLGATGRTGEHFTNRALAEGHRVRALVRSPEKLAAHGERIEVVRGSITDTIDTDSLVAGIDYVVVMLGDAASQRRTKINTAFMKRLIPSMRRQGVRRILYQAGALSRPHGGRLSPALWLIRNLIARSFIGQHRDNESVMAFLATQANDLEWIVHRAGIYSDGPSKGRLQRSSRKYSVASFADCADYNYRMVTERSAIHTADLSHYE</sequence>
<dbReference type="InterPro" id="IPR036291">
    <property type="entry name" value="NAD(P)-bd_dom_sf"/>
</dbReference>
<accession>A0ABV0B2N2</accession>
<dbReference type="PANTHER" id="PTHR43355">
    <property type="entry name" value="FLAVIN REDUCTASE (NADPH)"/>
    <property type="match status" value="1"/>
</dbReference>
<name>A0ABV0B2N2_9SPHN</name>
<evidence type="ECO:0000313" key="2">
    <source>
        <dbReference type="EMBL" id="MEN3745847.1"/>
    </source>
</evidence>
<dbReference type="SUPFAM" id="SSF51735">
    <property type="entry name" value="NAD(P)-binding Rossmann-fold domains"/>
    <property type="match status" value="1"/>
</dbReference>
<dbReference type="EMBL" id="JBDIZK010000001">
    <property type="protein sequence ID" value="MEN3745847.1"/>
    <property type="molecule type" value="Genomic_DNA"/>
</dbReference>
<comment type="caution">
    <text evidence="2">The sequence shown here is derived from an EMBL/GenBank/DDBJ whole genome shotgun (WGS) entry which is preliminary data.</text>
</comment>
<evidence type="ECO:0000259" key="1">
    <source>
        <dbReference type="Pfam" id="PF13460"/>
    </source>
</evidence>
<keyword evidence="3" id="KW-1185">Reference proteome</keyword>
<reference evidence="2 3" key="1">
    <citation type="submission" date="2024-05" db="EMBL/GenBank/DDBJ databases">
        <title>Sphingomonas sp. HF-S3 16S ribosomal RNA gene Genome sequencing and assembly.</title>
        <authorList>
            <person name="Lee H."/>
        </authorList>
    </citation>
    <scope>NUCLEOTIDE SEQUENCE [LARGE SCALE GENOMIC DNA]</scope>
    <source>
        <strain evidence="2 3">HF-S3</strain>
    </source>
</reference>
<evidence type="ECO:0000313" key="3">
    <source>
        <dbReference type="Proteomes" id="UP001427805"/>
    </source>
</evidence>
<gene>
    <name evidence="2" type="ORF">TPR58_01610</name>
</gene>